<dbReference type="PATRIC" id="fig|1379910.4.peg.4079"/>
<protein>
    <submittedName>
        <fullName evidence="2">Uncharacterized protein</fullName>
    </submittedName>
</protein>
<feature type="transmembrane region" description="Helical" evidence="1">
    <location>
        <begin position="81"/>
        <end position="105"/>
    </location>
</feature>
<evidence type="ECO:0000313" key="3">
    <source>
        <dbReference type="Proteomes" id="UP000036458"/>
    </source>
</evidence>
<keyword evidence="1" id="KW-1133">Transmembrane helix</keyword>
<organism evidence="2 3">
    <name type="scientific">Rufibacter radiotolerans</name>
    <dbReference type="NCBI Taxonomy" id="1379910"/>
    <lineage>
        <taxon>Bacteria</taxon>
        <taxon>Pseudomonadati</taxon>
        <taxon>Bacteroidota</taxon>
        <taxon>Cytophagia</taxon>
        <taxon>Cytophagales</taxon>
        <taxon>Hymenobacteraceae</taxon>
        <taxon>Rufibacter</taxon>
    </lineage>
</organism>
<proteinExistence type="predicted"/>
<dbReference type="OrthoDB" id="1525231at2"/>
<feature type="transmembrane region" description="Helical" evidence="1">
    <location>
        <begin position="6"/>
        <end position="32"/>
    </location>
</feature>
<evidence type="ECO:0000313" key="2">
    <source>
        <dbReference type="EMBL" id="AKQ47212.1"/>
    </source>
</evidence>
<reference evidence="2 3" key="1">
    <citation type="submission" date="2015-01" db="EMBL/GenBank/DDBJ databases">
        <title>Rufibacter sp./DG31D/ whole genome sequencing.</title>
        <authorList>
            <person name="Kim M.K."/>
            <person name="Srinivasan S."/>
            <person name="Lee J.-J."/>
        </authorList>
    </citation>
    <scope>NUCLEOTIDE SEQUENCE [LARGE SCALE GENOMIC DNA]</scope>
    <source>
        <strain evidence="2 3">DG31D</strain>
    </source>
</reference>
<keyword evidence="1" id="KW-0472">Membrane</keyword>
<dbReference type="RefSeq" id="WP_048922298.1">
    <property type="nucleotide sequence ID" value="NZ_CP010777.1"/>
</dbReference>
<gene>
    <name evidence="2" type="ORF">TH63_18720</name>
</gene>
<sequence>MLFLLILLLGLLAQFFLPWWSIALVCFGLAIWKAQYGRHAFLSGFLAIGLTWLGGALFWHLATDGVLSNRVATMMTVNSAWILVAVTTFLGAMVGGVSALSGYLVRRLWE</sequence>
<dbReference type="Proteomes" id="UP000036458">
    <property type="component" value="Chromosome"/>
</dbReference>
<dbReference type="AlphaFoldDB" id="A0A0H4VTF0"/>
<evidence type="ECO:0000256" key="1">
    <source>
        <dbReference type="SAM" id="Phobius"/>
    </source>
</evidence>
<keyword evidence="3" id="KW-1185">Reference proteome</keyword>
<dbReference type="EMBL" id="CP010777">
    <property type="protein sequence ID" value="AKQ47212.1"/>
    <property type="molecule type" value="Genomic_DNA"/>
</dbReference>
<feature type="transmembrane region" description="Helical" evidence="1">
    <location>
        <begin position="39"/>
        <end position="61"/>
    </location>
</feature>
<name>A0A0H4VTF0_9BACT</name>
<keyword evidence="1" id="KW-0812">Transmembrane</keyword>
<dbReference type="KEGG" id="ruf:TH63_18720"/>
<dbReference type="STRING" id="1379910.TH63_18720"/>
<accession>A0A0H4VTF0</accession>